<comment type="caution">
    <text evidence="12">The sequence shown here is derived from an EMBL/GenBank/DDBJ whole genome shotgun (WGS) entry which is preliminary data.</text>
</comment>
<reference evidence="12 13" key="1">
    <citation type="submission" date="2020-08" db="EMBL/GenBank/DDBJ databases">
        <title>Aphidius gifuensis genome sequencing and assembly.</title>
        <authorList>
            <person name="Du Z."/>
        </authorList>
    </citation>
    <scope>NUCLEOTIDE SEQUENCE [LARGE SCALE GENOMIC DNA]</scope>
    <source>
        <strain evidence="12">YNYX2018</strain>
        <tissue evidence="12">Adults</tissue>
    </source>
</reference>
<evidence type="ECO:0000256" key="7">
    <source>
        <dbReference type="ARBA" id="ARBA00022777"/>
    </source>
</evidence>
<evidence type="ECO:0000259" key="11">
    <source>
        <dbReference type="PROSITE" id="PS50011"/>
    </source>
</evidence>
<evidence type="ECO:0000256" key="1">
    <source>
        <dbReference type="ARBA" id="ARBA00010630"/>
    </source>
</evidence>
<evidence type="ECO:0000256" key="8">
    <source>
        <dbReference type="ARBA" id="ARBA00022840"/>
    </source>
</evidence>
<keyword evidence="3" id="KW-0723">Serine/threonine-protein kinase</keyword>
<organism evidence="12 13">
    <name type="scientific">Aphidius gifuensis</name>
    <name type="common">Parasitoid wasp</name>
    <dbReference type="NCBI Taxonomy" id="684658"/>
    <lineage>
        <taxon>Eukaryota</taxon>
        <taxon>Metazoa</taxon>
        <taxon>Ecdysozoa</taxon>
        <taxon>Arthropoda</taxon>
        <taxon>Hexapoda</taxon>
        <taxon>Insecta</taxon>
        <taxon>Pterygota</taxon>
        <taxon>Neoptera</taxon>
        <taxon>Endopterygota</taxon>
        <taxon>Hymenoptera</taxon>
        <taxon>Apocrita</taxon>
        <taxon>Ichneumonoidea</taxon>
        <taxon>Braconidae</taxon>
        <taxon>Aphidiinae</taxon>
        <taxon>Aphidius</taxon>
    </lineage>
</organism>
<dbReference type="PANTHER" id="PTHR12209">
    <property type="entry name" value="NON-SPECIFIC SERINE/THREONINE PROTEIN KINASE"/>
    <property type="match status" value="1"/>
</dbReference>
<dbReference type="Proteomes" id="UP000639338">
    <property type="component" value="Unassembled WGS sequence"/>
</dbReference>
<gene>
    <name evidence="12" type="ORF">HCN44_006641</name>
</gene>
<dbReference type="Pfam" id="PF00069">
    <property type="entry name" value="Pkinase"/>
    <property type="match status" value="1"/>
</dbReference>
<accession>A0A835CT08</accession>
<dbReference type="InterPro" id="IPR011009">
    <property type="entry name" value="Kinase-like_dom_sf"/>
</dbReference>
<keyword evidence="6" id="KW-0547">Nucleotide-binding</keyword>
<dbReference type="PROSITE" id="PS50011">
    <property type="entry name" value="PROTEIN_KINASE_DOM"/>
    <property type="match status" value="1"/>
</dbReference>
<dbReference type="GO" id="GO:0000408">
    <property type="term" value="C:EKC/KEOPS complex"/>
    <property type="evidence" value="ECO:0007669"/>
    <property type="project" value="TreeGrafter"/>
</dbReference>
<keyword evidence="8" id="KW-0067">ATP-binding</keyword>
<evidence type="ECO:0000313" key="12">
    <source>
        <dbReference type="EMBL" id="KAF7995534.1"/>
    </source>
</evidence>
<comment type="catalytic activity">
    <reaction evidence="10">
        <text>L-seryl-[protein] + ATP = O-phospho-L-seryl-[protein] + ADP + H(+)</text>
        <dbReference type="Rhea" id="RHEA:17989"/>
        <dbReference type="Rhea" id="RHEA-COMP:9863"/>
        <dbReference type="Rhea" id="RHEA-COMP:11604"/>
        <dbReference type="ChEBI" id="CHEBI:15378"/>
        <dbReference type="ChEBI" id="CHEBI:29999"/>
        <dbReference type="ChEBI" id="CHEBI:30616"/>
        <dbReference type="ChEBI" id="CHEBI:83421"/>
        <dbReference type="ChEBI" id="CHEBI:456216"/>
        <dbReference type="EC" id="2.7.11.1"/>
    </reaction>
</comment>
<keyword evidence="4" id="KW-0808">Transferase</keyword>
<dbReference type="GO" id="GO:0005829">
    <property type="term" value="C:cytosol"/>
    <property type="evidence" value="ECO:0007669"/>
    <property type="project" value="TreeGrafter"/>
</dbReference>
<evidence type="ECO:0000256" key="10">
    <source>
        <dbReference type="ARBA" id="ARBA00048679"/>
    </source>
</evidence>
<comment type="catalytic activity">
    <reaction evidence="9">
        <text>L-threonyl-[protein] + ATP = O-phospho-L-threonyl-[protein] + ADP + H(+)</text>
        <dbReference type="Rhea" id="RHEA:46608"/>
        <dbReference type="Rhea" id="RHEA-COMP:11060"/>
        <dbReference type="Rhea" id="RHEA-COMP:11605"/>
        <dbReference type="ChEBI" id="CHEBI:15378"/>
        <dbReference type="ChEBI" id="CHEBI:30013"/>
        <dbReference type="ChEBI" id="CHEBI:30616"/>
        <dbReference type="ChEBI" id="CHEBI:61977"/>
        <dbReference type="ChEBI" id="CHEBI:456216"/>
        <dbReference type="EC" id="2.7.11.1"/>
    </reaction>
</comment>
<dbReference type="EC" id="2.7.11.1" evidence="2"/>
<evidence type="ECO:0000313" key="13">
    <source>
        <dbReference type="Proteomes" id="UP000639338"/>
    </source>
</evidence>
<evidence type="ECO:0000256" key="9">
    <source>
        <dbReference type="ARBA" id="ARBA00047899"/>
    </source>
</evidence>
<evidence type="ECO:0000256" key="6">
    <source>
        <dbReference type="ARBA" id="ARBA00022741"/>
    </source>
</evidence>
<dbReference type="GO" id="GO:0004674">
    <property type="term" value="F:protein serine/threonine kinase activity"/>
    <property type="evidence" value="ECO:0007669"/>
    <property type="project" value="UniProtKB-KW"/>
</dbReference>
<evidence type="ECO:0000256" key="4">
    <source>
        <dbReference type="ARBA" id="ARBA00022679"/>
    </source>
</evidence>
<dbReference type="Gene3D" id="3.30.200.20">
    <property type="entry name" value="Phosphorylase Kinase, domain 1"/>
    <property type="match status" value="1"/>
</dbReference>
<dbReference type="NCBIfam" id="TIGR03724">
    <property type="entry name" value="arch_bud32"/>
    <property type="match status" value="1"/>
</dbReference>
<keyword evidence="7" id="KW-0418">Kinase</keyword>
<dbReference type="GO" id="GO:0005634">
    <property type="term" value="C:nucleus"/>
    <property type="evidence" value="ECO:0007669"/>
    <property type="project" value="TreeGrafter"/>
</dbReference>
<protein>
    <recommendedName>
        <fullName evidence="2">non-specific serine/threonine protein kinase</fullName>
        <ecNumber evidence="2">2.7.11.1</ecNumber>
    </recommendedName>
</protein>
<dbReference type="OrthoDB" id="3399at2759"/>
<dbReference type="EMBL" id="JACMRX010000002">
    <property type="protein sequence ID" value="KAF7995534.1"/>
    <property type="molecule type" value="Genomic_DNA"/>
</dbReference>
<dbReference type="GO" id="GO:0008033">
    <property type="term" value="P:tRNA processing"/>
    <property type="evidence" value="ECO:0007669"/>
    <property type="project" value="UniProtKB-KW"/>
</dbReference>
<dbReference type="InterPro" id="IPR022495">
    <property type="entry name" value="Bud32"/>
</dbReference>
<evidence type="ECO:0000256" key="2">
    <source>
        <dbReference type="ARBA" id="ARBA00012513"/>
    </source>
</evidence>
<feature type="domain" description="Protein kinase" evidence="11">
    <location>
        <begin position="4"/>
        <end position="239"/>
    </location>
</feature>
<name>A0A835CT08_APHGI</name>
<dbReference type="InterPro" id="IPR008266">
    <property type="entry name" value="Tyr_kinase_AS"/>
</dbReference>
<comment type="similarity">
    <text evidence="1">Belongs to the protein kinase superfamily. BUD32 family.</text>
</comment>
<dbReference type="FunFam" id="3.30.200.20:FF:000201">
    <property type="entry name" value="TP53-regulating kinase isoform X1"/>
    <property type="match status" value="1"/>
</dbReference>
<dbReference type="SUPFAM" id="SSF56112">
    <property type="entry name" value="Protein kinase-like (PK-like)"/>
    <property type="match status" value="1"/>
</dbReference>
<dbReference type="PROSITE" id="PS00109">
    <property type="entry name" value="PROTEIN_KINASE_TYR"/>
    <property type="match status" value="1"/>
</dbReference>
<evidence type="ECO:0000256" key="5">
    <source>
        <dbReference type="ARBA" id="ARBA00022694"/>
    </source>
</evidence>
<dbReference type="Gene3D" id="1.10.510.10">
    <property type="entry name" value="Transferase(Phosphotransferase) domain 1"/>
    <property type="match status" value="1"/>
</dbReference>
<evidence type="ECO:0000256" key="3">
    <source>
        <dbReference type="ARBA" id="ARBA00022527"/>
    </source>
</evidence>
<dbReference type="PANTHER" id="PTHR12209:SF0">
    <property type="entry name" value="EKC_KEOPS COMPLEX SUBUNIT TP53RK"/>
    <property type="match status" value="1"/>
</dbReference>
<dbReference type="AlphaFoldDB" id="A0A835CT08"/>
<keyword evidence="13" id="KW-1185">Reference proteome</keyword>
<dbReference type="GO" id="GO:0005524">
    <property type="term" value="F:ATP binding"/>
    <property type="evidence" value="ECO:0007669"/>
    <property type="project" value="UniProtKB-KW"/>
</dbReference>
<sequence length="239" mass="27679">MFDKPGYELICQGAEARIYKGKYLGKETLLKERFIKKYRHPELDENLTKERIKNEVKAIVRAKSAGIVTPTIYLVDLDERSIYMEFINNAKTLKLYIESMLLNNIDEKLWLDWIGESLGVLLAKLHMKNLIHGDLTTSNILVNNEIFDNYKLDDDKNISDAFVFIDFGLARVDSTAEDKAVDLYVLERSLLSSHSQVPKLFSIILNKYEQSIADAKQRKEIVKKYEDVRARGRKRLMIG</sequence>
<keyword evidence="5" id="KW-0819">tRNA processing</keyword>
<dbReference type="GO" id="GO:0070525">
    <property type="term" value="P:tRNA threonylcarbamoyladenosine metabolic process"/>
    <property type="evidence" value="ECO:0007669"/>
    <property type="project" value="TreeGrafter"/>
</dbReference>
<dbReference type="InterPro" id="IPR000719">
    <property type="entry name" value="Prot_kinase_dom"/>
</dbReference>
<proteinExistence type="inferred from homology"/>